<evidence type="ECO:0000313" key="2">
    <source>
        <dbReference type="Proteomes" id="UP001597011"/>
    </source>
</evidence>
<dbReference type="RefSeq" id="WP_379939305.1">
    <property type="nucleotide sequence ID" value="NZ_JBHTIB010000002.1"/>
</dbReference>
<gene>
    <name evidence="1" type="ORF">ACFQ0I_03295</name>
</gene>
<keyword evidence="2" id="KW-1185">Reference proteome</keyword>
<sequence length="131" mass="14918">MEFFRVLNIQTQEQFIQNTFTLNQLELLTNDIFVIGNIASAEAQIGGIWGEFTLTRALIKGGFRFALKECPNALAWTITTGLNPEPNKLVIHLTINRQVQTPEFIEEIEGFLDDQCTCLQHFFLENTIPNS</sequence>
<evidence type="ECO:0000313" key="1">
    <source>
        <dbReference type="EMBL" id="MFD0834777.1"/>
    </source>
</evidence>
<proteinExistence type="predicted"/>
<dbReference type="EMBL" id="JBHTIB010000002">
    <property type="protein sequence ID" value="MFD0834777.1"/>
    <property type="molecule type" value="Genomic_DNA"/>
</dbReference>
<reference evidence="2" key="1">
    <citation type="journal article" date="2019" name="Int. J. Syst. Evol. Microbiol.">
        <title>The Global Catalogue of Microorganisms (GCM) 10K type strain sequencing project: providing services to taxonomists for standard genome sequencing and annotation.</title>
        <authorList>
            <consortium name="The Broad Institute Genomics Platform"/>
            <consortium name="The Broad Institute Genome Sequencing Center for Infectious Disease"/>
            <person name="Wu L."/>
            <person name="Ma J."/>
        </authorList>
    </citation>
    <scope>NUCLEOTIDE SEQUENCE [LARGE SCALE GENOMIC DNA]</scope>
    <source>
        <strain evidence="2">CCUG 60529</strain>
    </source>
</reference>
<comment type="caution">
    <text evidence="1">The sequence shown here is derived from an EMBL/GenBank/DDBJ whole genome shotgun (WGS) entry which is preliminary data.</text>
</comment>
<dbReference type="Proteomes" id="UP001597011">
    <property type="component" value="Unassembled WGS sequence"/>
</dbReference>
<name>A0ABW3BQQ5_9FLAO</name>
<organism evidence="1 2">
    <name type="scientific">Mariniflexile aquimaris</name>
    <dbReference type="NCBI Taxonomy" id="881009"/>
    <lineage>
        <taxon>Bacteria</taxon>
        <taxon>Pseudomonadati</taxon>
        <taxon>Bacteroidota</taxon>
        <taxon>Flavobacteriia</taxon>
        <taxon>Flavobacteriales</taxon>
        <taxon>Flavobacteriaceae</taxon>
        <taxon>Mariniflexile</taxon>
    </lineage>
</organism>
<protein>
    <submittedName>
        <fullName evidence="1">Uncharacterized protein</fullName>
    </submittedName>
</protein>
<accession>A0ABW3BQQ5</accession>